<dbReference type="SUPFAM" id="SSF88713">
    <property type="entry name" value="Glycoside hydrolase/deacetylase"/>
    <property type="match status" value="1"/>
</dbReference>
<reference evidence="2" key="1">
    <citation type="journal article" date="2014" name="Int. J. Syst. Evol. Microbiol.">
        <title>Complete genome sequence of Corynebacterium casei LMG S-19264T (=DSM 44701T), isolated from a smear-ripened cheese.</title>
        <authorList>
            <consortium name="US DOE Joint Genome Institute (JGI-PGF)"/>
            <person name="Walter F."/>
            <person name="Albersmeier A."/>
            <person name="Kalinowski J."/>
            <person name="Ruckert C."/>
        </authorList>
    </citation>
    <scope>NUCLEOTIDE SEQUENCE</scope>
    <source>
        <strain evidence="2">KCTC 23224</strain>
    </source>
</reference>
<dbReference type="GO" id="GO:0005975">
    <property type="term" value="P:carbohydrate metabolic process"/>
    <property type="evidence" value="ECO:0007669"/>
    <property type="project" value="InterPro"/>
</dbReference>
<dbReference type="AlphaFoldDB" id="A0A8J3CTC9"/>
<dbReference type="InterPro" id="IPR002509">
    <property type="entry name" value="NODB_dom"/>
</dbReference>
<sequence length="335" mass="39062">MNTSSAFVISLDFELLWGVFDKVGSKIDKTYFLNTRNTIPKILDLFEKYQIQATWATVGMLFAENEEEWLSYQPEYKPSYRNPAFSAYEWTTKNGLDKDLHFAFQLIEEIFKTPGQEIGSHTFAHYYTLMRGQTPLQFRKDLQAAQRIAKEKLGISLQSLVFPRNHMHLQYLSICKQEGFDFVRGNPLNWYWQETQHESLLKKVSRTVDCFIPIGTSSLVTPAQIYPYENGPWIVPASRLLRPHKESNTLINKLRIQRILNELTLSAQSKKMYHLWWHPHNFGKNPQTSLQELEQILQHFQLLKSKYGMESHSMKSLISSSMHDTSAGLITPQIH</sequence>
<name>A0A8J3CTC9_9BACT</name>
<evidence type="ECO:0000313" key="3">
    <source>
        <dbReference type="Proteomes" id="UP000642809"/>
    </source>
</evidence>
<evidence type="ECO:0000313" key="2">
    <source>
        <dbReference type="EMBL" id="GHB23716.1"/>
    </source>
</evidence>
<proteinExistence type="predicted"/>
<dbReference type="CDD" id="cd10929">
    <property type="entry name" value="CE4_u5"/>
    <property type="match status" value="1"/>
</dbReference>
<keyword evidence="3" id="KW-1185">Reference proteome</keyword>
<dbReference type="GO" id="GO:0016810">
    <property type="term" value="F:hydrolase activity, acting on carbon-nitrogen (but not peptide) bonds"/>
    <property type="evidence" value="ECO:0007669"/>
    <property type="project" value="InterPro"/>
</dbReference>
<accession>A0A8J3CTC9</accession>
<dbReference type="Proteomes" id="UP000642809">
    <property type="component" value="Unassembled WGS sequence"/>
</dbReference>
<protein>
    <recommendedName>
        <fullName evidence="1">NodB homology domain-containing protein</fullName>
    </recommendedName>
</protein>
<gene>
    <name evidence="2" type="ORF">GCM10008106_00360</name>
</gene>
<feature type="domain" description="NodB homology" evidence="1">
    <location>
        <begin position="31"/>
        <end position="182"/>
    </location>
</feature>
<dbReference type="InterPro" id="IPR011330">
    <property type="entry name" value="Glyco_hydro/deAcase_b/a-brl"/>
</dbReference>
<dbReference type="Gene3D" id="3.20.20.370">
    <property type="entry name" value="Glycoside hydrolase/deacetylase"/>
    <property type="match status" value="1"/>
</dbReference>
<dbReference type="EMBL" id="BMYF01000001">
    <property type="protein sequence ID" value="GHB23716.1"/>
    <property type="molecule type" value="Genomic_DNA"/>
</dbReference>
<comment type="caution">
    <text evidence="2">The sequence shown here is derived from an EMBL/GenBank/DDBJ whole genome shotgun (WGS) entry which is preliminary data.</text>
</comment>
<dbReference type="RefSeq" id="WP_189578226.1">
    <property type="nucleotide sequence ID" value="NZ_BMYF01000001.1"/>
</dbReference>
<organism evidence="2 3">
    <name type="scientific">Mongoliitalea lutea</name>
    <dbReference type="NCBI Taxonomy" id="849756"/>
    <lineage>
        <taxon>Bacteria</taxon>
        <taxon>Pseudomonadati</taxon>
        <taxon>Bacteroidota</taxon>
        <taxon>Cytophagia</taxon>
        <taxon>Cytophagales</taxon>
        <taxon>Cyclobacteriaceae</taxon>
        <taxon>Mongoliitalea</taxon>
    </lineage>
</organism>
<dbReference type="Pfam" id="PF01522">
    <property type="entry name" value="Polysacc_deac_1"/>
    <property type="match status" value="1"/>
</dbReference>
<reference evidence="2" key="2">
    <citation type="submission" date="2020-09" db="EMBL/GenBank/DDBJ databases">
        <authorList>
            <person name="Sun Q."/>
            <person name="Kim S."/>
        </authorList>
    </citation>
    <scope>NUCLEOTIDE SEQUENCE</scope>
    <source>
        <strain evidence="2">KCTC 23224</strain>
    </source>
</reference>
<evidence type="ECO:0000259" key="1">
    <source>
        <dbReference type="Pfam" id="PF01522"/>
    </source>
</evidence>